<dbReference type="GO" id="GO:0005829">
    <property type="term" value="C:cytosol"/>
    <property type="evidence" value="ECO:0007669"/>
    <property type="project" value="TreeGrafter"/>
</dbReference>
<name>G5JID7_9STAP</name>
<dbReference type="Pfam" id="PF02525">
    <property type="entry name" value="Flavodoxin_2"/>
    <property type="match status" value="1"/>
</dbReference>
<dbReference type="PANTHER" id="PTHR10204">
    <property type="entry name" value="NAD P H OXIDOREDUCTASE-RELATED"/>
    <property type="match status" value="1"/>
</dbReference>
<sequence length="185" mass="21682">MISIIYGGNQTGVCFDLYQSILASIDNDDIHVFNLQQAHLPLILQNGYHTELTNQHKNMLTILNQSDTLLFIYPLYWFNVPPILKSFIDHAFWPEHSFSFKHKLYFKKGMWKNKKAIILYTQGGPEILHRFKRRMGYHVLKYPLNLSGIYKITTLHIDNLNRSSNTEKNIATKIKQVTMKTIKNL</sequence>
<dbReference type="AlphaFoldDB" id="G5JID7"/>
<dbReference type="PANTHER" id="PTHR10204:SF34">
    <property type="entry name" value="NAD(P)H DEHYDROGENASE [QUINONE] 1 ISOFORM 1"/>
    <property type="match status" value="1"/>
</dbReference>
<evidence type="ECO:0000259" key="3">
    <source>
        <dbReference type="Pfam" id="PF02525"/>
    </source>
</evidence>
<comment type="caution">
    <text evidence="4">The sequence shown here is derived from an EMBL/GenBank/DDBJ whole genome shotgun (WGS) entry which is preliminary data.</text>
</comment>
<proteinExistence type="inferred from homology"/>
<protein>
    <recommendedName>
        <fullName evidence="3">Flavodoxin-like fold domain-containing protein</fullName>
    </recommendedName>
</protein>
<dbReference type="InterPro" id="IPR003680">
    <property type="entry name" value="Flavodoxin_fold"/>
</dbReference>
<keyword evidence="2" id="KW-0560">Oxidoreductase</keyword>
<comment type="similarity">
    <text evidence="1">Belongs to the NAD(P)H dehydrogenase (quinone) family.</text>
</comment>
<reference evidence="4 5" key="1">
    <citation type="journal article" date="2012" name="BMC Genomics">
        <title>Comparative genomic analysis of the genus Staphylococcus including Staphylococcus aureus and its newly described sister species Staphylococcus simiae.</title>
        <authorList>
            <person name="Suzuki H."/>
            <person name="Lefebure T."/>
            <person name="Pavinski Bitar P."/>
            <person name="Stanhope M.J."/>
        </authorList>
    </citation>
    <scope>NUCLEOTIDE SEQUENCE [LARGE SCALE GENOMIC DNA]</scope>
    <source>
        <strain evidence="4 5">CCM 7213</strain>
    </source>
</reference>
<accession>G5JID7</accession>
<dbReference type="RefSeq" id="WP_002463780.1">
    <property type="nucleotide sequence ID" value="NZ_AEUN01000401.1"/>
</dbReference>
<evidence type="ECO:0000313" key="4">
    <source>
        <dbReference type="EMBL" id="EHJ08028.1"/>
    </source>
</evidence>
<dbReference type="PATRIC" id="fig|911238.3.peg.1030"/>
<evidence type="ECO:0000256" key="2">
    <source>
        <dbReference type="ARBA" id="ARBA00023002"/>
    </source>
</evidence>
<feature type="domain" description="Flavodoxin-like fold" evidence="3">
    <location>
        <begin position="13"/>
        <end position="177"/>
    </location>
</feature>
<dbReference type="EMBL" id="AEUN01000401">
    <property type="protein sequence ID" value="EHJ08028.1"/>
    <property type="molecule type" value="Genomic_DNA"/>
</dbReference>
<evidence type="ECO:0000313" key="5">
    <source>
        <dbReference type="Proteomes" id="UP000005413"/>
    </source>
</evidence>
<organism evidence="4 5">
    <name type="scientific">Staphylococcus simiae CCM 7213 = CCUG 51256</name>
    <dbReference type="NCBI Taxonomy" id="911238"/>
    <lineage>
        <taxon>Bacteria</taxon>
        <taxon>Bacillati</taxon>
        <taxon>Bacillota</taxon>
        <taxon>Bacilli</taxon>
        <taxon>Bacillales</taxon>
        <taxon>Staphylococcaceae</taxon>
        <taxon>Staphylococcus</taxon>
    </lineage>
</organism>
<dbReference type="OrthoDB" id="9798454at2"/>
<dbReference type="Proteomes" id="UP000005413">
    <property type="component" value="Unassembled WGS sequence"/>
</dbReference>
<dbReference type="Gene3D" id="3.40.50.360">
    <property type="match status" value="1"/>
</dbReference>
<keyword evidence="5" id="KW-1185">Reference proteome</keyword>
<dbReference type="InterPro" id="IPR051545">
    <property type="entry name" value="NAD(P)H_dehydrogenase_qn"/>
</dbReference>
<evidence type="ECO:0000256" key="1">
    <source>
        <dbReference type="ARBA" id="ARBA00006252"/>
    </source>
</evidence>
<dbReference type="SUPFAM" id="SSF52218">
    <property type="entry name" value="Flavoproteins"/>
    <property type="match status" value="1"/>
</dbReference>
<gene>
    <name evidence="4" type="ORF">SS7213T_06116</name>
</gene>
<dbReference type="InterPro" id="IPR029039">
    <property type="entry name" value="Flavoprotein-like_sf"/>
</dbReference>
<dbReference type="GO" id="GO:0003955">
    <property type="term" value="F:NAD(P)H dehydrogenase (quinone) activity"/>
    <property type="evidence" value="ECO:0007669"/>
    <property type="project" value="TreeGrafter"/>
</dbReference>